<dbReference type="VEuPathDB" id="FungiDB:ASPWEDRAFT_27785"/>
<dbReference type="OrthoDB" id="5215300at2759"/>
<protein>
    <recommendedName>
        <fullName evidence="2">Sfi1 spindle body domain-containing protein</fullName>
    </recommendedName>
</protein>
<gene>
    <name evidence="3" type="ORF">ASPWEDRAFT_27785</name>
</gene>
<dbReference type="RefSeq" id="XP_040688788.1">
    <property type="nucleotide sequence ID" value="XM_040833040.1"/>
</dbReference>
<dbReference type="InterPro" id="IPR013665">
    <property type="entry name" value="Sfi1_dom"/>
</dbReference>
<dbReference type="EMBL" id="KV878212">
    <property type="protein sequence ID" value="OJJ35112.1"/>
    <property type="molecule type" value="Genomic_DNA"/>
</dbReference>
<feature type="region of interest" description="Disordered" evidence="1">
    <location>
        <begin position="222"/>
        <end position="308"/>
    </location>
</feature>
<reference evidence="4" key="1">
    <citation type="journal article" date="2017" name="Genome Biol.">
        <title>Comparative genomics reveals high biological diversity and specific adaptations in the industrially and medically important fungal genus Aspergillus.</title>
        <authorList>
            <person name="de Vries R.P."/>
            <person name="Riley R."/>
            <person name="Wiebenga A."/>
            <person name="Aguilar-Osorio G."/>
            <person name="Amillis S."/>
            <person name="Uchima C.A."/>
            <person name="Anderluh G."/>
            <person name="Asadollahi M."/>
            <person name="Askin M."/>
            <person name="Barry K."/>
            <person name="Battaglia E."/>
            <person name="Bayram O."/>
            <person name="Benocci T."/>
            <person name="Braus-Stromeyer S.A."/>
            <person name="Caldana C."/>
            <person name="Canovas D."/>
            <person name="Cerqueira G.C."/>
            <person name="Chen F."/>
            <person name="Chen W."/>
            <person name="Choi C."/>
            <person name="Clum A."/>
            <person name="Dos Santos R.A."/>
            <person name="Damasio A.R."/>
            <person name="Diallinas G."/>
            <person name="Emri T."/>
            <person name="Fekete E."/>
            <person name="Flipphi M."/>
            <person name="Freyberg S."/>
            <person name="Gallo A."/>
            <person name="Gournas C."/>
            <person name="Habgood R."/>
            <person name="Hainaut M."/>
            <person name="Harispe M.L."/>
            <person name="Henrissat B."/>
            <person name="Hilden K.S."/>
            <person name="Hope R."/>
            <person name="Hossain A."/>
            <person name="Karabika E."/>
            <person name="Karaffa L."/>
            <person name="Karanyi Z."/>
            <person name="Krasevec N."/>
            <person name="Kuo A."/>
            <person name="Kusch H."/>
            <person name="LaButti K."/>
            <person name="Lagendijk E.L."/>
            <person name="Lapidus A."/>
            <person name="Levasseur A."/>
            <person name="Lindquist E."/>
            <person name="Lipzen A."/>
            <person name="Logrieco A.F."/>
            <person name="MacCabe A."/>
            <person name="Maekelae M.R."/>
            <person name="Malavazi I."/>
            <person name="Melin P."/>
            <person name="Meyer V."/>
            <person name="Mielnichuk N."/>
            <person name="Miskei M."/>
            <person name="Molnar A.P."/>
            <person name="Mule G."/>
            <person name="Ngan C.Y."/>
            <person name="Orejas M."/>
            <person name="Orosz E."/>
            <person name="Ouedraogo J.P."/>
            <person name="Overkamp K.M."/>
            <person name="Park H.-S."/>
            <person name="Perrone G."/>
            <person name="Piumi F."/>
            <person name="Punt P.J."/>
            <person name="Ram A.F."/>
            <person name="Ramon A."/>
            <person name="Rauscher S."/>
            <person name="Record E."/>
            <person name="Riano-Pachon D.M."/>
            <person name="Robert V."/>
            <person name="Roehrig J."/>
            <person name="Ruller R."/>
            <person name="Salamov A."/>
            <person name="Salih N.S."/>
            <person name="Samson R.A."/>
            <person name="Sandor E."/>
            <person name="Sanguinetti M."/>
            <person name="Schuetze T."/>
            <person name="Sepcic K."/>
            <person name="Shelest E."/>
            <person name="Sherlock G."/>
            <person name="Sophianopoulou V."/>
            <person name="Squina F.M."/>
            <person name="Sun H."/>
            <person name="Susca A."/>
            <person name="Todd R.B."/>
            <person name="Tsang A."/>
            <person name="Unkles S.E."/>
            <person name="van de Wiele N."/>
            <person name="van Rossen-Uffink D."/>
            <person name="Oliveira J.V."/>
            <person name="Vesth T.C."/>
            <person name="Visser J."/>
            <person name="Yu J.-H."/>
            <person name="Zhou M."/>
            <person name="Andersen M.R."/>
            <person name="Archer D.B."/>
            <person name="Baker S.E."/>
            <person name="Benoit I."/>
            <person name="Brakhage A.A."/>
            <person name="Braus G.H."/>
            <person name="Fischer R."/>
            <person name="Frisvad J.C."/>
            <person name="Goldman G.H."/>
            <person name="Houbraken J."/>
            <person name="Oakley B."/>
            <person name="Pocsi I."/>
            <person name="Scazzocchio C."/>
            <person name="Seiboth B."/>
            <person name="vanKuyk P.A."/>
            <person name="Wortman J."/>
            <person name="Dyer P.S."/>
            <person name="Grigoriev I.V."/>
        </authorList>
    </citation>
    <scope>NUCLEOTIDE SEQUENCE [LARGE SCALE GENOMIC DNA]</scope>
    <source>
        <strain evidence="4">DTO 134E9</strain>
    </source>
</reference>
<feature type="domain" description="Sfi1 spindle body" evidence="2">
    <location>
        <begin position="377"/>
        <end position="946"/>
    </location>
</feature>
<dbReference type="STRING" id="1073089.A0A1L9RJK7"/>
<dbReference type="GeneID" id="63748888"/>
<evidence type="ECO:0000256" key="1">
    <source>
        <dbReference type="SAM" id="MobiDB-lite"/>
    </source>
</evidence>
<feature type="region of interest" description="Disordered" evidence="1">
    <location>
        <begin position="109"/>
        <end position="201"/>
    </location>
</feature>
<organism evidence="3 4">
    <name type="scientific">Aspergillus wentii DTO 134E9</name>
    <dbReference type="NCBI Taxonomy" id="1073089"/>
    <lineage>
        <taxon>Eukaryota</taxon>
        <taxon>Fungi</taxon>
        <taxon>Dikarya</taxon>
        <taxon>Ascomycota</taxon>
        <taxon>Pezizomycotina</taxon>
        <taxon>Eurotiomycetes</taxon>
        <taxon>Eurotiomycetidae</taxon>
        <taxon>Eurotiales</taxon>
        <taxon>Aspergillaceae</taxon>
        <taxon>Aspergillus</taxon>
        <taxon>Aspergillus subgen. Cremei</taxon>
    </lineage>
</organism>
<feature type="compositionally biased region" description="Low complexity" evidence="1">
    <location>
        <begin position="262"/>
        <end position="272"/>
    </location>
</feature>
<keyword evidence="4" id="KW-1185">Reference proteome</keyword>
<dbReference type="Pfam" id="PF08457">
    <property type="entry name" value="Sfi1"/>
    <property type="match status" value="1"/>
</dbReference>
<feature type="compositionally biased region" description="Polar residues" evidence="1">
    <location>
        <begin position="116"/>
        <end position="136"/>
    </location>
</feature>
<sequence>MPPNPLQRKALSQETPSLSDEDVGLLYQVITCAEQKQEHKQLPFRALFAAYDEVIAEHAVDADPSHACLRFLFKMGNKDVRGDTLYDKFENVLQQMGIVLDFGDDDDSHGNKTHEYQNSIDGWHTDNVTGTLPQEDTTQRTRRRRASFNSMYDVGEDATQRSFANRPSSRSSLSRLQTGKPKFSEPRESLGRAANNNVPDFTDRTQLIAQFLDVGRRLINRMGQPKLEKDKADEAPPTNGRHARSAVDRDRSKRMVEASRTGNSWSSASSNDGDADGDGDGDDDEGSSEPSQVDNNIVEKHQPPPEMLYRPSLSDLLRDASTFNMYRQRAISRRILTQWLKKAVQVQQTHQNMEVVAVNRDWNTLVRQGFQSWRSIIQGKRQTARTERFFKHLEQRAGRARDLYLVTKAFTHWAQISADEVAKTNAARRHVLGVKYFNAWRDITAVNELKAQRFSLRRPFNAWRKKAQQVKEIESTAVAVQNTNLRHAVYWQWFWSFCDRRAPQWYDYRLKRRALLYWLRKFRTNRERNHEIELKNKRFTLGSALQMWSQRSKAITAAEQEATAMQRQQLLNETYEEWKIKFQLAPAAIRVSGLVDKRVLQTTFKQWTLRLQMVQASREMDQLRVMRNSWTAWNDLLRCQALSARIEERLKMETMYKWILAERYRLMQRIRGQRIKREVFSIFVTNVRTTYTRLLHHADMHEDHRSGELLRAKFSDWREQLYLQRQRESIAVEDFYAPRLQKESMTAWKSKHQHVTKMEGWAQDARFYFLATRFVKGWHVATLESAKRRRQDAYAKTRRKMKVNIATKAMTSWQSKARHVLDMEQQARDFHRKRTLGSASELVMQWHDQTSKRMQDCEEADIYYSRQVAYEQLMRWTEAFIDTRDLEQQASGIYRVHVLKQANIQLRKLSLRIFQLKSTDETAEALKERNLRKHSRTMFRHWLDKARIQFESRDSPGPLVTPARNFDGAGGMGSDRTVFDPWPQTNTTPFRFNNFPTQGPSTTPLTTPNFLTSPSKRAARTKAIEQVSTTPATPLQTPFASRLLRAGVMAGRTASTTRRGRNGRGSSLGTSVRFVDEEPESPTDGRKSANRRM</sequence>
<evidence type="ECO:0000313" key="4">
    <source>
        <dbReference type="Proteomes" id="UP000184383"/>
    </source>
</evidence>
<feature type="region of interest" description="Disordered" evidence="1">
    <location>
        <begin position="1051"/>
        <end position="1093"/>
    </location>
</feature>
<dbReference type="Proteomes" id="UP000184383">
    <property type="component" value="Unassembled WGS sequence"/>
</dbReference>
<accession>A0A1L9RJK7</accession>
<proteinExistence type="predicted"/>
<evidence type="ECO:0000259" key="2">
    <source>
        <dbReference type="Pfam" id="PF08457"/>
    </source>
</evidence>
<feature type="compositionally biased region" description="Basic and acidic residues" evidence="1">
    <location>
        <begin position="245"/>
        <end position="257"/>
    </location>
</feature>
<name>A0A1L9RJK7_ASPWE</name>
<feature type="compositionally biased region" description="Acidic residues" evidence="1">
    <location>
        <begin position="273"/>
        <end position="287"/>
    </location>
</feature>
<evidence type="ECO:0000313" key="3">
    <source>
        <dbReference type="EMBL" id="OJJ35112.1"/>
    </source>
</evidence>
<dbReference type="AlphaFoldDB" id="A0A1L9RJK7"/>